<gene>
    <name evidence="2" type="ORF">FC65_GL000658</name>
</gene>
<keyword evidence="3" id="KW-1185">Reference proteome</keyword>
<name>A0ABR5PM25_9LACO</name>
<evidence type="ECO:0000259" key="1">
    <source>
        <dbReference type="Pfam" id="PF12706"/>
    </source>
</evidence>
<dbReference type="Proteomes" id="UP000051217">
    <property type="component" value="Unassembled WGS sequence"/>
</dbReference>
<dbReference type="Pfam" id="PF12706">
    <property type="entry name" value="Lactamase_B_2"/>
    <property type="match status" value="1"/>
</dbReference>
<reference evidence="2 3" key="1">
    <citation type="journal article" date="2015" name="Genome Announc.">
        <title>Expanding the biotechnology potential of lactobacilli through comparative genomics of 213 strains and associated genera.</title>
        <authorList>
            <person name="Sun Z."/>
            <person name="Harris H.M."/>
            <person name="McCann A."/>
            <person name="Guo C."/>
            <person name="Argimon S."/>
            <person name="Zhang W."/>
            <person name="Yang X."/>
            <person name="Jeffery I.B."/>
            <person name="Cooney J.C."/>
            <person name="Kagawa T.F."/>
            <person name="Liu W."/>
            <person name="Song Y."/>
            <person name="Salvetti E."/>
            <person name="Wrobel A."/>
            <person name="Rasinkangas P."/>
            <person name="Parkhill J."/>
            <person name="Rea M.C."/>
            <person name="O'Sullivan O."/>
            <person name="Ritari J."/>
            <person name="Douillard F.P."/>
            <person name="Paul Ross R."/>
            <person name="Yang R."/>
            <person name="Briner A.E."/>
            <person name="Felis G.E."/>
            <person name="de Vos W.M."/>
            <person name="Barrangou R."/>
            <person name="Klaenhammer T.R."/>
            <person name="Caufield P.W."/>
            <person name="Cui Y."/>
            <person name="Zhang H."/>
            <person name="O'Toole P.W."/>
        </authorList>
    </citation>
    <scope>NUCLEOTIDE SEQUENCE [LARGE SCALE GENOMIC DNA]</scope>
    <source>
        <strain evidence="2 3">DSM 15836</strain>
    </source>
</reference>
<sequence length="218" mass="24783">MIEAGLSYKKVAPKMNFDFNRVRALLISHEHQDHAKHAKEFAEHSQAVILASKGTLKGMQGKGWNTDFRFLPLANRSSVTIGSFTIQAFSVEHDAIEPLGFLITSGKDRLLYVTDSCFVKYKFKNVTQMMVEMNYSKDVLDEEVEQGVDTAKFLRNRIYSSHFEMQNSLEFIKSNMSKALQQVILIHVSSTNADPELFKSRTQRLTGVPVYLANELKV</sequence>
<dbReference type="PANTHER" id="PTHR47619:SF1">
    <property type="entry name" value="EXODEOXYRIBONUCLEASE WALJ"/>
    <property type="match status" value="1"/>
</dbReference>
<proteinExistence type="predicted"/>
<evidence type="ECO:0000313" key="3">
    <source>
        <dbReference type="Proteomes" id="UP000051217"/>
    </source>
</evidence>
<dbReference type="PANTHER" id="PTHR47619">
    <property type="entry name" value="METALLO-HYDROLASE YYCJ-RELATED"/>
    <property type="match status" value="1"/>
</dbReference>
<dbReference type="SUPFAM" id="SSF56281">
    <property type="entry name" value="Metallo-hydrolase/oxidoreductase"/>
    <property type="match status" value="1"/>
</dbReference>
<organism evidence="2 3">
    <name type="scientific">Ligilactobacillus acidipiscis DSM 15836</name>
    <dbReference type="NCBI Taxonomy" id="1423716"/>
    <lineage>
        <taxon>Bacteria</taxon>
        <taxon>Bacillati</taxon>
        <taxon>Bacillota</taxon>
        <taxon>Bacilli</taxon>
        <taxon>Lactobacillales</taxon>
        <taxon>Lactobacillaceae</taxon>
        <taxon>Ligilactobacillus</taxon>
    </lineage>
</organism>
<dbReference type="InterPro" id="IPR001279">
    <property type="entry name" value="Metallo-B-lactamas"/>
</dbReference>
<dbReference type="InterPro" id="IPR036866">
    <property type="entry name" value="RibonucZ/Hydroxyglut_hydro"/>
</dbReference>
<accession>A0ABR5PM25</accession>
<dbReference type="EMBL" id="AZFI01000017">
    <property type="protein sequence ID" value="KRM30321.1"/>
    <property type="molecule type" value="Genomic_DNA"/>
</dbReference>
<comment type="caution">
    <text evidence="2">The sequence shown here is derived from an EMBL/GenBank/DDBJ whole genome shotgun (WGS) entry which is preliminary data.</text>
</comment>
<feature type="domain" description="Metallo-beta-lactamase" evidence="1">
    <location>
        <begin position="18"/>
        <end position="174"/>
    </location>
</feature>
<dbReference type="Gene3D" id="3.60.15.10">
    <property type="entry name" value="Ribonuclease Z/Hydroxyacylglutathione hydrolase-like"/>
    <property type="match status" value="1"/>
</dbReference>
<protein>
    <recommendedName>
        <fullName evidence="1">Metallo-beta-lactamase domain-containing protein</fullName>
    </recommendedName>
</protein>
<dbReference type="InterPro" id="IPR052533">
    <property type="entry name" value="WalJ/YycJ-like"/>
</dbReference>
<evidence type="ECO:0000313" key="2">
    <source>
        <dbReference type="EMBL" id="KRM30321.1"/>
    </source>
</evidence>